<dbReference type="PROSITE" id="PS00061">
    <property type="entry name" value="ADH_SHORT"/>
    <property type="match status" value="1"/>
</dbReference>
<sequence>MDWLVLGGTGVVVAIALQLWTTLRPAKPLALSGLHVFVTGGSQGLGFAIAKHYAEAGARVSIVARSAAALDTARKQLEAVGTHQVFAAPCDVTDFAAVLGAVDAANAFHGRVTDHVVCNAGISEPGFLLDQSNAVFHRLMEVNYFGTLHAVKAALPAMVARGSGGKFIFINSGCGVVAFAGFAQYAASKFAIRGLADALRNELRLFNMTVHCFYPGSIDTPMFAGEQAQKPDITKAIEGSTELVSPEAATASLMRGVANGTYAITNDVGIWAGRVMGNGICPRATMAEALLAPILVIAQVCFGWYMDGLVLSEKRNQKEKEKHA</sequence>
<dbReference type="InterPro" id="IPR002347">
    <property type="entry name" value="SDR_fam"/>
</dbReference>
<keyword evidence="8" id="KW-0560">Oxidoreductase</keyword>
<dbReference type="InterPro" id="IPR020904">
    <property type="entry name" value="Sc_DH/Rdtase_CS"/>
</dbReference>
<gene>
    <name evidence="11" type="ORF">ACHHYP_16656</name>
</gene>
<dbReference type="SUPFAM" id="SSF51735">
    <property type="entry name" value="NAD(P)-binding Rossmann-fold domains"/>
    <property type="match status" value="1"/>
</dbReference>
<proteinExistence type="predicted"/>
<dbReference type="PANTHER" id="PTHR43550:SF3">
    <property type="entry name" value="3-KETODIHYDROSPHINGOSINE REDUCTASE"/>
    <property type="match status" value="1"/>
</dbReference>
<dbReference type="GO" id="GO:0047560">
    <property type="term" value="F:3-dehydrosphinganine reductase activity"/>
    <property type="evidence" value="ECO:0007669"/>
    <property type="project" value="UniProtKB-EC"/>
</dbReference>
<comment type="subcellular location">
    <subcellularLocation>
        <location evidence="1">Endoplasmic reticulum</location>
    </subcellularLocation>
</comment>
<dbReference type="OrthoDB" id="37659at2759"/>
<protein>
    <recommendedName>
        <fullName evidence="10">3-dehydrosphinganine reductase</fullName>
        <ecNumber evidence="10">1.1.1.102</ecNumber>
    </recommendedName>
</protein>
<evidence type="ECO:0000256" key="6">
    <source>
        <dbReference type="ARBA" id="ARBA00022857"/>
    </source>
</evidence>
<dbReference type="EMBL" id="JNBR01002827">
    <property type="protein sequence ID" value="OQR81209.1"/>
    <property type="molecule type" value="Genomic_DNA"/>
</dbReference>
<evidence type="ECO:0000256" key="2">
    <source>
        <dbReference type="ARBA" id="ARBA00004760"/>
    </source>
</evidence>
<dbReference type="Pfam" id="PF00106">
    <property type="entry name" value="adh_short"/>
    <property type="match status" value="1"/>
</dbReference>
<dbReference type="GO" id="GO:0000166">
    <property type="term" value="F:nucleotide binding"/>
    <property type="evidence" value="ECO:0007669"/>
    <property type="project" value="UniProtKB-KW"/>
</dbReference>
<dbReference type="GO" id="GO:0030148">
    <property type="term" value="P:sphingolipid biosynthetic process"/>
    <property type="evidence" value="ECO:0007669"/>
    <property type="project" value="InterPro"/>
</dbReference>
<keyword evidence="5" id="KW-0256">Endoplasmic reticulum</keyword>
<dbReference type="GO" id="GO:0006666">
    <property type="term" value="P:3-keto-sphinganine metabolic process"/>
    <property type="evidence" value="ECO:0007669"/>
    <property type="project" value="InterPro"/>
</dbReference>
<evidence type="ECO:0000256" key="1">
    <source>
        <dbReference type="ARBA" id="ARBA00004240"/>
    </source>
</evidence>
<reference evidence="11 12" key="1">
    <citation type="journal article" date="2014" name="Genome Biol. Evol.">
        <title>The secreted proteins of Achlya hypogyna and Thraustotheca clavata identify the ancestral oomycete secretome and reveal gene acquisitions by horizontal gene transfer.</title>
        <authorList>
            <person name="Misner I."/>
            <person name="Blouin N."/>
            <person name="Leonard G."/>
            <person name="Richards T.A."/>
            <person name="Lane C.E."/>
        </authorList>
    </citation>
    <scope>NUCLEOTIDE SEQUENCE [LARGE SCALE GENOMIC DNA]</scope>
    <source>
        <strain evidence="11 12">ATCC 48635</strain>
    </source>
</reference>
<evidence type="ECO:0000256" key="4">
    <source>
        <dbReference type="ARBA" id="ARBA00022741"/>
    </source>
</evidence>
<name>A0A1V9Y682_ACHHY</name>
<evidence type="ECO:0000256" key="8">
    <source>
        <dbReference type="ARBA" id="ARBA00023002"/>
    </source>
</evidence>
<dbReference type="AlphaFoldDB" id="A0A1V9Y682"/>
<dbReference type="Proteomes" id="UP000243579">
    <property type="component" value="Unassembled WGS sequence"/>
</dbReference>
<dbReference type="PANTHER" id="PTHR43550">
    <property type="entry name" value="3-KETODIHYDROSPHINGOSINE REDUCTASE"/>
    <property type="match status" value="1"/>
</dbReference>
<dbReference type="STRING" id="1202772.A0A1V9Y682"/>
<dbReference type="Gene3D" id="3.40.50.720">
    <property type="entry name" value="NAD(P)-binding Rossmann-like Domain"/>
    <property type="match status" value="1"/>
</dbReference>
<keyword evidence="12" id="KW-1185">Reference proteome</keyword>
<evidence type="ECO:0000313" key="11">
    <source>
        <dbReference type="EMBL" id="OQR81209.1"/>
    </source>
</evidence>
<comment type="pathway">
    <text evidence="2">Lipid metabolism; sphingolipid metabolism.</text>
</comment>
<accession>A0A1V9Y682</accession>
<dbReference type="EC" id="1.1.1.102" evidence="10"/>
<comment type="pathway">
    <text evidence="3">Sphingolipid metabolism.</text>
</comment>
<evidence type="ECO:0000256" key="9">
    <source>
        <dbReference type="ARBA" id="ARBA00023098"/>
    </source>
</evidence>
<evidence type="ECO:0000256" key="7">
    <source>
        <dbReference type="ARBA" id="ARBA00022919"/>
    </source>
</evidence>
<evidence type="ECO:0000256" key="3">
    <source>
        <dbReference type="ARBA" id="ARBA00004991"/>
    </source>
</evidence>
<evidence type="ECO:0000313" key="12">
    <source>
        <dbReference type="Proteomes" id="UP000243579"/>
    </source>
</evidence>
<dbReference type="CDD" id="cd08939">
    <property type="entry name" value="KDSR-like_SDR_c"/>
    <property type="match status" value="1"/>
</dbReference>
<keyword evidence="9" id="KW-0443">Lipid metabolism</keyword>
<dbReference type="FunFam" id="3.40.50.720:FF:000468">
    <property type="entry name" value="Short-chain dehydrogenase, putative"/>
    <property type="match status" value="1"/>
</dbReference>
<dbReference type="InterPro" id="IPR045022">
    <property type="entry name" value="KDSR-like"/>
</dbReference>
<keyword evidence="7" id="KW-0746">Sphingolipid metabolism</keyword>
<evidence type="ECO:0000256" key="5">
    <source>
        <dbReference type="ARBA" id="ARBA00022824"/>
    </source>
</evidence>
<keyword evidence="4" id="KW-0547">Nucleotide-binding</keyword>
<dbReference type="GO" id="GO:0005789">
    <property type="term" value="C:endoplasmic reticulum membrane"/>
    <property type="evidence" value="ECO:0007669"/>
    <property type="project" value="TreeGrafter"/>
</dbReference>
<dbReference type="InterPro" id="IPR036291">
    <property type="entry name" value="NAD(P)-bd_dom_sf"/>
</dbReference>
<organism evidence="11 12">
    <name type="scientific">Achlya hypogyna</name>
    <name type="common">Oomycete</name>
    <name type="synonym">Protoachlya hypogyna</name>
    <dbReference type="NCBI Taxonomy" id="1202772"/>
    <lineage>
        <taxon>Eukaryota</taxon>
        <taxon>Sar</taxon>
        <taxon>Stramenopiles</taxon>
        <taxon>Oomycota</taxon>
        <taxon>Saprolegniomycetes</taxon>
        <taxon>Saprolegniales</taxon>
        <taxon>Achlyaceae</taxon>
        <taxon>Achlya</taxon>
    </lineage>
</organism>
<keyword evidence="6" id="KW-0521">NADP</keyword>
<evidence type="ECO:0000256" key="10">
    <source>
        <dbReference type="ARBA" id="ARBA00026112"/>
    </source>
</evidence>
<comment type="caution">
    <text evidence="11">The sequence shown here is derived from an EMBL/GenBank/DDBJ whole genome shotgun (WGS) entry which is preliminary data.</text>
</comment>
<dbReference type="PRINTS" id="PR00081">
    <property type="entry name" value="GDHRDH"/>
</dbReference>